<organism evidence="2 3">
    <name type="scientific">Alsobacter soli</name>
    <dbReference type="NCBI Taxonomy" id="2109933"/>
    <lineage>
        <taxon>Bacteria</taxon>
        <taxon>Pseudomonadati</taxon>
        <taxon>Pseudomonadota</taxon>
        <taxon>Alphaproteobacteria</taxon>
        <taxon>Hyphomicrobiales</taxon>
        <taxon>Alsobacteraceae</taxon>
        <taxon>Alsobacter</taxon>
    </lineage>
</organism>
<keyword evidence="1" id="KW-0472">Membrane</keyword>
<keyword evidence="1" id="KW-1133">Transmembrane helix</keyword>
<evidence type="ECO:0000313" key="3">
    <source>
        <dbReference type="Proteomes" id="UP000239772"/>
    </source>
</evidence>
<evidence type="ECO:0000256" key="1">
    <source>
        <dbReference type="SAM" id="Phobius"/>
    </source>
</evidence>
<evidence type="ECO:0000313" key="2">
    <source>
        <dbReference type="EMBL" id="PSC03591.1"/>
    </source>
</evidence>
<proteinExistence type="predicted"/>
<comment type="caution">
    <text evidence="2">The sequence shown here is derived from an EMBL/GenBank/DDBJ whole genome shotgun (WGS) entry which is preliminary data.</text>
</comment>
<dbReference type="AlphaFoldDB" id="A0A2T1HPL4"/>
<sequence>MSLNARRIGTASRRFGLETAADQLSPRRQAYIGWHDAHMRLLVGMAVAVGLILIGLAAMLGRGVPLR</sequence>
<feature type="transmembrane region" description="Helical" evidence="1">
    <location>
        <begin position="41"/>
        <end position="61"/>
    </location>
</feature>
<accession>A0A2T1HPL4</accession>
<reference evidence="3" key="1">
    <citation type="submission" date="2018-03" db="EMBL/GenBank/DDBJ databases">
        <authorList>
            <person name="Sun L."/>
            <person name="Liu H."/>
            <person name="Chen W."/>
            <person name="Huang K."/>
            <person name="Liu W."/>
            <person name="Gao X."/>
        </authorList>
    </citation>
    <scope>NUCLEOTIDE SEQUENCE [LARGE SCALE GENOMIC DNA]</scope>
    <source>
        <strain evidence="3">SH9</strain>
    </source>
</reference>
<name>A0A2T1HPL4_9HYPH</name>
<protein>
    <submittedName>
        <fullName evidence="2">Uncharacterized protein</fullName>
    </submittedName>
</protein>
<keyword evidence="1" id="KW-0812">Transmembrane</keyword>
<keyword evidence="3" id="KW-1185">Reference proteome</keyword>
<dbReference type="EMBL" id="PVZS01000023">
    <property type="protein sequence ID" value="PSC03591.1"/>
    <property type="molecule type" value="Genomic_DNA"/>
</dbReference>
<gene>
    <name evidence="2" type="ORF">SLNSH_18305</name>
</gene>
<dbReference type="Proteomes" id="UP000239772">
    <property type="component" value="Unassembled WGS sequence"/>
</dbReference>